<evidence type="ECO:0000256" key="1">
    <source>
        <dbReference type="SAM" id="MobiDB-lite"/>
    </source>
</evidence>
<dbReference type="AlphaFoldDB" id="A0A9P7K3S1"/>
<name>A0A9P7K3S1_9AGAR</name>
<reference evidence="2" key="2">
    <citation type="submission" date="2021-10" db="EMBL/GenBank/DDBJ databases">
        <title>Phylogenomics reveals ancestral predisposition of the termite-cultivated fungus Termitomyces towards a domesticated lifestyle.</title>
        <authorList>
            <person name="Auxier B."/>
            <person name="Grum-Grzhimaylo A."/>
            <person name="Cardenas M.E."/>
            <person name="Lodge J.D."/>
            <person name="Laessoe T."/>
            <person name="Pedersen O."/>
            <person name="Smith M.E."/>
            <person name="Kuyper T.W."/>
            <person name="Franco-Molano E.A."/>
            <person name="Baroni T.J."/>
            <person name="Aanen D.K."/>
        </authorList>
    </citation>
    <scope>NUCLEOTIDE SEQUENCE</scope>
    <source>
        <strain evidence="2">D49</strain>
    </source>
</reference>
<dbReference type="GO" id="GO:0005737">
    <property type="term" value="C:cytoplasm"/>
    <property type="evidence" value="ECO:0007669"/>
    <property type="project" value="TreeGrafter"/>
</dbReference>
<protein>
    <recommendedName>
        <fullName evidence="4">Topoisomerase I damage affected protein 2</fullName>
    </recommendedName>
</protein>
<keyword evidence="3" id="KW-1185">Reference proteome</keyword>
<reference evidence="2" key="1">
    <citation type="submission" date="2021-02" db="EMBL/GenBank/DDBJ databases">
        <authorList>
            <person name="Nieuwenhuis M."/>
            <person name="Van De Peppel L.J.J."/>
        </authorList>
    </citation>
    <scope>NUCLEOTIDE SEQUENCE</scope>
    <source>
        <strain evidence="2">D49</strain>
    </source>
</reference>
<dbReference type="PANTHER" id="PTHR21255">
    <property type="entry name" value="T-COMPLEX-ASSOCIATED-TESTIS-EXPRESSED 1/ DYNEIN LIGHT CHAIN"/>
    <property type="match status" value="1"/>
</dbReference>
<feature type="compositionally biased region" description="Low complexity" evidence="1">
    <location>
        <begin position="1"/>
        <end position="20"/>
    </location>
</feature>
<sequence>MANTSRLRSPPPRSSAASPRPKFDADLLKAYMKKLLSSTLQSNSWPEQKDRDSVKGWIKEIGERVKERMVEIQPRGFKYIVLTQINENLGQGGRAGIACHWEDTDILAQEMYSN</sequence>
<dbReference type="GO" id="GO:0005868">
    <property type="term" value="C:cytoplasmic dynein complex"/>
    <property type="evidence" value="ECO:0007669"/>
    <property type="project" value="TreeGrafter"/>
</dbReference>
<dbReference type="Pfam" id="PF03645">
    <property type="entry name" value="Tctex-1"/>
    <property type="match status" value="1"/>
</dbReference>
<dbReference type="InterPro" id="IPR005334">
    <property type="entry name" value="Tctex-1-like"/>
</dbReference>
<evidence type="ECO:0000313" key="2">
    <source>
        <dbReference type="EMBL" id="KAG5637061.1"/>
    </source>
</evidence>
<dbReference type="Proteomes" id="UP000717328">
    <property type="component" value="Unassembled WGS sequence"/>
</dbReference>
<dbReference type="Gene3D" id="3.30.1140.40">
    <property type="entry name" value="Tctex-1"/>
    <property type="match status" value="1"/>
</dbReference>
<accession>A0A9P7K3S1</accession>
<dbReference type="InterPro" id="IPR038586">
    <property type="entry name" value="Tctex-1-like_sf"/>
</dbReference>
<comment type="caution">
    <text evidence="2">The sequence shown here is derived from an EMBL/GenBank/DDBJ whole genome shotgun (WGS) entry which is preliminary data.</text>
</comment>
<proteinExistence type="predicted"/>
<evidence type="ECO:0008006" key="4">
    <source>
        <dbReference type="Google" id="ProtNLM"/>
    </source>
</evidence>
<dbReference type="PANTHER" id="PTHR21255:SF7">
    <property type="entry name" value="DYNEIN LIGHT CHAIN TCTEX-TYPE PROTEIN 2B"/>
    <property type="match status" value="1"/>
</dbReference>
<dbReference type="GO" id="GO:0007018">
    <property type="term" value="P:microtubule-based movement"/>
    <property type="evidence" value="ECO:0007669"/>
    <property type="project" value="TreeGrafter"/>
</dbReference>
<feature type="region of interest" description="Disordered" evidence="1">
    <location>
        <begin position="1"/>
        <end position="22"/>
    </location>
</feature>
<organism evidence="2 3">
    <name type="scientific">Sphagnurus paluster</name>
    <dbReference type="NCBI Taxonomy" id="117069"/>
    <lineage>
        <taxon>Eukaryota</taxon>
        <taxon>Fungi</taxon>
        <taxon>Dikarya</taxon>
        <taxon>Basidiomycota</taxon>
        <taxon>Agaricomycotina</taxon>
        <taxon>Agaricomycetes</taxon>
        <taxon>Agaricomycetidae</taxon>
        <taxon>Agaricales</taxon>
        <taxon>Tricholomatineae</taxon>
        <taxon>Lyophyllaceae</taxon>
        <taxon>Sphagnurus</taxon>
    </lineage>
</organism>
<feature type="non-terminal residue" evidence="2">
    <location>
        <position position="114"/>
    </location>
</feature>
<dbReference type="OrthoDB" id="10260741at2759"/>
<gene>
    <name evidence="2" type="ORF">H0H81_005973</name>
</gene>
<dbReference type="CDD" id="cd21449">
    <property type="entry name" value="DLC-like_SF"/>
    <property type="match status" value="1"/>
</dbReference>
<dbReference type="GO" id="GO:0045505">
    <property type="term" value="F:dynein intermediate chain binding"/>
    <property type="evidence" value="ECO:0007669"/>
    <property type="project" value="TreeGrafter"/>
</dbReference>
<dbReference type="EMBL" id="JABCKI010005865">
    <property type="protein sequence ID" value="KAG5637061.1"/>
    <property type="molecule type" value="Genomic_DNA"/>
</dbReference>
<evidence type="ECO:0000313" key="3">
    <source>
        <dbReference type="Proteomes" id="UP000717328"/>
    </source>
</evidence>